<dbReference type="Gene3D" id="2.170.140.10">
    <property type="entry name" value="Chitin binding domain"/>
    <property type="match status" value="1"/>
</dbReference>
<dbReference type="GO" id="GO:0008061">
    <property type="term" value="F:chitin binding"/>
    <property type="evidence" value="ECO:0007669"/>
    <property type="project" value="InterPro"/>
</dbReference>
<dbReference type="InterPro" id="IPR036508">
    <property type="entry name" value="Chitin-bd_dom_sf"/>
</dbReference>
<protein>
    <recommendedName>
        <fullName evidence="1">Chitin-binding type-2 domain-containing protein</fullName>
    </recommendedName>
</protein>
<feature type="non-terminal residue" evidence="2">
    <location>
        <position position="1"/>
    </location>
</feature>
<keyword evidence="3" id="KW-1185">Reference proteome</keyword>
<dbReference type="PROSITE" id="PS50940">
    <property type="entry name" value="CHIT_BIND_II"/>
    <property type="match status" value="1"/>
</dbReference>
<name>A0AAV2R5U7_MEGNR</name>
<evidence type="ECO:0000313" key="2">
    <source>
        <dbReference type="EMBL" id="CAL4111177.1"/>
    </source>
</evidence>
<comment type="caution">
    <text evidence="2">The sequence shown here is derived from an EMBL/GenBank/DDBJ whole genome shotgun (WGS) entry which is preliminary data.</text>
</comment>
<reference evidence="2 3" key="1">
    <citation type="submission" date="2024-05" db="EMBL/GenBank/DDBJ databases">
        <authorList>
            <person name="Wallberg A."/>
        </authorList>
    </citation>
    <scope>NUCLEOTIDE SEQUENCE [LARGE SCALE GENOMIC DNA]</scope>
</reference>
<feature type="non-terminal residue" evidence="2">
    <location>
        <position position="211"/>
    </location>
</feature>
<gene>
    <name evidence="2" type="ORF">MNOR_LOCUS19573</name>
</gene>
<dbReference type="PANTHER" id="PTHR22933">
    <property type="entry name" value="FI18007P1-RELATED"/>
    <property type="match status" value="1"/>
</dbReference>
<dbReference type="Pfam" id="PF01607">
    <property type="entry name" value="CBM_14"/>
    <property type="match status" value="1"/>
</dbReference>
<dbReference type="SUPFAM" id="SSF57625">
    <property type="entry name" value="Invertebrate chitin-binding proteins"/>
    <property type="match status" value="1"/>
</dbReference>
<feature type="domain" description="Chitin-binding type-2" evidence="1">
    <location>
        <begin position="23"/>
        <end position="81"/>
    </location>
</feature>
<accession>A0AAV2R5U7</accession>
<evidence type="ECO:0000313" key="3">
    <source>
        <dbReference type="Proteomes" id="UP001497623"/>
    </source>
</evidence>
<dbReference type="InterPro" id="IPR002557">
    <property type="entry name" value="Chitin-bd_dom"/>
</dbReference>
<evidence type="ECO:0000259" key="1">
    <source>
        <dbReference type="PROSITE" id="PS50940"/>
    </source>
</evidence>
<organism evidence="2 3">
    <name type="scientific">Meganyctiphanes norvegica</name>
    <name type="common">Northern krill</name>
    <name type="synonym">Thysanopoda norvegica</name>
    <dbReference type="NCBI Taxonomy" id="48144"/>
    <lineage>
        <taxon>Eukaryota</taxon>
        <taxon>Metazoa</taxon>
        <taxon>Ecdysozoa</taxon>
        <taxon>Arthropoda</taxon>
        <taxon>Crustacea</taxon>
        <taxon>Multicrustacea</taxon>
        <taxon>Malacostraca</taxon>
        <taxon>Eumalacostraca</taxon>
        <taxon>Eucarida</taxon>
        <taxon>Euphausiacea</taxon>
        <taxon>Euphausiidae</taxon>
        <taxon>Meganyctiphanes</taxon>
    </lineage>
</organism>
<dbReference type="PANTHER" id="PTHR22933:SF42">
    <property type="entry name" value="FI18455P1-RELATED"/>
    <property type="match status" value="1"/>
</dbReference>
<dbReference type="EMBL" id="CAXKWB010014609">
    <property type="protein sequence ID" value="CAL4111177.1"/>
    <property type="molecule type" value="Genomic_DNA"/>
</dbReference>
<dbReference type="InterPro" id="IPR052976">
    <property type="entry name" value="Scoloptoxin-like"/>
</dbReference>
<dbReference type="GO" id="GO:0005576">
    <property type="term" value="C:extracellular region"/>
    <property type="evidence" value="ECO:0007669"/>
    <property type="project" value="InterPro"/>
</dbReference>
<sequence length="211" mass="23188">QVRRQDAETIDYPTYSSIPQDLSFTCTDRIPGYYADPEAQCQVWHWCLPGGQMYSFLCPNQTMFNQLYRVCDWYYNVDCPGSPDSYSVNEDLYKIPDGNGNAARGIDGNNGAFNDVNNNIDLAVDARNNDIGVVDDVIAAEDNNGFGAIVNAGENTEGNGEAQTAITFDNGNNNPDGSGRSLLDNNEFGSTDYIENYDFGSRISEDNGDFG</sequence>
<dbReference type="Proteomes" id="UP001497623">
    <property type="component" value="Unassembled WGS sequence"/>
</dbReference>
<dbReference type="SMART" id="SM00494">
    <property type="entry name" value="ChtBD2"/>
    <property type="match status" value="1"/>
</dbReference>
<dbReference type="AlphaFoldDB" id="A0AAV2R5U7"/>
<proteinExistence type="predicted"/>